<evidence type="ECO:0000313" key="1">
    <source>
        <dbReference type="EMBL" id="KAI9910314.1"/>
    </source>
</evidence>
<gene>
    <name evidence="1" type="ORF">PsorP6_010088</name>
</gene>
<protein>
    <submittedName>
        <fullName evidence="1">Uncharacterized protein</fullName>
    </submittedName>
</protein>
<organism evidence="1 2">
    <name type="scientific">Peronosclerospora sorghi</name>
    <dbReference type="NCBI Taxonomy" id="230839"/>
    <lineage>
        <taxon>Eukaryota</taxon>
        <taxon>Sar</taxon>
        <taxon>Stramenopiles</taxon>
        <taxon>Oomycota</taxon>
        <taxon>Peronosporomycetes</taxon>
        <taxon>Peronosporales</taxon>
        <taxon>Peronosporaceae</taxon>
        <taxon>Peronosclerospora</taxon>
    </lineage>
</organism>
<dbReference type="EMBL" id="CM047585">
    <property type="protein sequence ID" value="KAI9910314.1"/>
    <property type="molecule type" value="Genomic_DNA"/>
</dbReference>
<comment type="caution">
    <text evidence="1">The sequence shown here is derived from an EMBL/GenBank/DDBJ whole genome shotgun (WGS) entry which is preliminary data.</text>
</comment>
<accession>A0ACC0VV12</accession>
<evidence type="ECO:0000313" key="2">
    <source>
        <dbReference type="Proteomes" id="UP001163321"/>
    </source>
</evidence>
<proteinExistence type="predicted"/>
<dbReference type="Proteomes" id="UP001163321">
    <property type="component" value="Chromosome 6"/>
</dbReference>
<name>A0ACC0VV12_9STRA</name>
<sequence length="515" mass="57450">MLDVLSLCYGTFASGAVAESGNAIDGDSDWRAFWDVSLALGHEDDDFSELAIMTCSQISRRHPVKYPESHHSSMRDHVPEPEGALRPVSFLCPQELTRINEFITVAEAAKRMRQARVEDVVVTTEEGELRGILTDTDIVRRVLAEDVDPERCSVASAMTTKPSCFYMEDPAIEAITKMLEGRFKHMPVLGVDGTPQGMLDISECLYDAITCMEKVQQSTEAAASEFSRELAVGSNLQRLLGPMMERMVRPTVGDALDGEIMPPVVNIHTSVARAAKLMANTKKAAIVLSDEKELCGMVTTTDLLRKLVDKGLYAETTTTVEEVMTVDPDLMGPNVSIVDGLRSLRVAGQLFMPVLDHDGEILAWPTSFVWITQDRSWDSVRHLPLCFYLPTERYQQFGLTWRWIGETSTHFALHRQTAHFANQYAQVLLRSRVASAPEYIIGYREDVLHIKRNLRVLGLACVFMAAKIEEVHPPRSADIVAFLAERGDAKIAVEDLIRFEANYIVVRAVDGRKSM</sequence>
<keyword evidence="2" id="KW-1185">Reference proteome</keyword>
<reference evidence="1 2" key="1">
    <citation type="journal article" date="2022" name="bioRxiv">
        <title>The genome of the oomycete Peronosclerospora sorghi, a cosmopolitan pathogen of maize and sorghum, is inflated with dispersed pseudogenes.</title>
        <authorList>
            <person name="Fletcher K."/>
            <person name="Martin F."/>
            <person name="Isakeit T."/>
            <person name="Cavanaugh K."/>
            <person name="Magill C."/>
            <person name="Michelmore R."/>
        </authorList>
    </citation>
    <scope>NUCLEOTIDE SEQUENCE [LARGE SCALE GENOMIC DNA]</scope>
    <source>
        <strain evidence="1">P6</strain>
    </source>
</reference>